<keyword evidence="5" id="KW-0029">Amino-acid transport</keyword>
<feature type="transmembrane region" description="Helical" evidence="9">
    <location>
        <begin position="484"/>
        <end position="500"/>
    </location>
</feature>
<evidence type="ECO:0000256" key="4">
    <source>
        <dbReference type="ARBA" id="ARBA00022692"/>
    </source>
</evidence>
<feature type="transmembrane region" description="Helical" evidence="9">
    <location>
        <begin position="361"/>
        <end position="382"/>
    </location>
</feature>
<dbReference type="InterPro" id="IPR017779">
    <property type="entry name" value="ABC_UrtB_bac"/>
</dbReference>
<evidence type="ECO:0000256" key="1">
    <source>
        <dbReference type="ARBA" id="ARBA00004651"/>
    </source>
</evidence>
<name>A0ABU1AR18_9BACT</name>
<feature type="transmembrane region" description="Helical" evidence="9">
    <location>
        <begin position="280"/>
        <end position="302"/>
    </location>
</feature>
<dbReference type="PANTHER" id="PTHR11795:SF447">
    <property type="entry name" value="ABC TRANSPORTER PERMEASE PROTEIN"/>
    <property type="match status" value="1"/>
</dbReference>
<comment type="caution">
    <text evidence="10">The sequence shown here is derived from an EMBL/GenBank/DDBJ whole genome shotgun (WGS) entry which is preliminary data.</text>
</comment>
<evidence type="ECO:0000256" key="7">
    <source>
        <dbReference type="ARBA" id="ARBA00023136"/>
    </source>
</evidence>
<dbReference type="InterPro" id="IPR001851">
    <property type="entry name" value="ABC_transp_permease"/>
</dbReference>
<dbReference type="InterPro" id="IPR052157">
    <property type="entry name" value="BCAA_transport_permease"/>
</dbReference>
<keyword evidence="4 9" id="KW-0812">Transmembrane</keyword>
<sequence length="515" mass="56021">MSELILATGDAQSALIEEIAEYGDPVIAEIYEAWRTGGVYTLESNERLQLLQFTGEQDWTLVATGEVLSLSPEEADRAKKERASRKVRKLMKSIIDTLGLKAEDAKVRIDSAIKMGRSQKLEFVPALEARLLVEPASEVKQAIEEALAISLLKNGDADQKLAAVKDLTKMKSVAARGFIEKVLQAEREASRAQGPLALASVNALIVIEEHVKIMEFLGSFFRGFSTGSVLLIVSFGLAITFGLMGIINMAHGEFVAIGGYTTFMVQTFFMNQWGLGSEAFGWYFVVSLPLSFLMAAAIGLLLEKTIIRFLYRRPLESLLCTWGISMVMQQGFRLIFGAANVQVNNPTWLMGNLSVGGFSMSYTRLFIMLVALMVVVLTWLLLRKTNLGLHIRAVMQNRSMASSLGIPVARVNSMTFALGCGLAALGGSVLSQIGNVGPLMGQQYIVDSFMVVVIGSVGNLLGAGISAMGIGLVDQLLQPSLGPVMGKITVFFVIILFLQWRPGGLFPTRSRSLDD</sequence>
<feature type="transmembrane region" description="Helical" evidence="9">
    <location>
        <begin position="322"/>
        <end position="341"/>
    </location>
</feature>
<evidence type="ECO:0000256" key="2">
    <source>
        <dbReference type="ARBA" id="ARBA00022448"/>
    </source>
</evidence>
<comment type="subcellular location">
    <subcellularLocation>
        <location evidence="1">Cell membrane</location>
        <topology evidence="1">Multi-pass membrane protein</topology>
    </subcellularLocation>
</comment>
<accession>A0ABU1AR18</accession>
<keyword evidence="7 9" id="KW-0472">Membrane</keyword>
<organism evidence="10 11">
    <name type="scientific">Thalassobacterium maritimum</name>
    <dbReference type="NCBI Taxonomy" id="3041265"/>
    <lineage>
        <taxon>Bacteria</taxon>
        <taxon>Pseudomonadati</taxon>
        <taxon>Verrucomicrobiota</taxon>
        <taxon>Opitutia</taxon>
        <taxon>Puniceicoccales</taxon>
        <taxon>Coraliomargaritaceae</taxon>
        <taxon>Thalassobacterium</taxon>
    </lineage>
</organism>
<dbReference type="NCBIfam" id="TIGR03409">
    <property type="entry name" value="urea_trans_UrtB"/>
    <property type="match status" value="1"/>
</dbReference>
<evidence type="ECO:0000313" key="10">
    <source>
        <dbReference type="EMBL" id="MDQ8206595.1"/>
    </source>
</evidence>
<keyword evidence="3" id="KW-1003">Cell membrane</keyword>
<dbReference type="PANTHER" id="PTHR11795">
    <property type="entry name" value="BRANCHED-CHAIN AMINO ACID TRANSPORT SYSTEM PERMEASE PROTEIN LIVH"/>
    <property type="match status" value="1"/>
</dbReference>
<gene>
    <name evidence="10" type="primary">urtB</name>
    <name evidence="10" type="ORF">QEH52_03685</name>
</gene>
<keyword evidence="6 9" id="KW-1133">Transmembrane helix</keyword>
<feature type="transmembrane region" description="Helical" evidence="9">
    <location>
        <begin position="403"/>
        <end position="429"/>
    </location>
</feature>
<proteinExistence type="inferred from homology"/>
<keyword evidence="11" id="KW-1185">Reference proteome</keyword>
<keyword evidence="2" id="KW-0813">Transport</keyword>
<evidence type="ECO:0000256" key="9">
    <source>
        <dbReference type="SAM" id="Phobius"/>
    </source>
</evidence>
<feature type="transmembrane region" description="Helical" evidence="9">
    <location>
        <begin position="254"/>
        <end position="274"/>
    </location>
</feature>
<reference evidence="10 11" key="1">
    <citation type="submission" date="2023-04" db="EMBL/GenBank/DDBJ databases">
        <title>A novel bacteria isolated from coastal sediment.</title>
        <authorList>
            <person name="Liu X.-J."/>
            <person name="Du Z.-J."/>
        </authorList>
    </citation>
    <scope>NUCLEOTIDE SEQUENCE [LARGE SCALE GENOMIC DNA]</scope>
    <source>
        <strain evidence="10 11">SDUM461003</strain>
    </source>
</reference>
<dbReference type="CDD" id="cd06582">
    <property type="entry name" value="TM_PBP1_LivH_like"/>
    <property type="match status" value="1"/>
</dbReference>
<protein>
    <submittedName>
        <fullName evidence="10">Urea ABC transporter permease subunit UrtB</fullName>
    </submittedName>
</protein>
<dbReference type="RefSeq" id="WP_308948695.1">
    <property type="nucleotide sequence ID" value="NZ_JARXHW010000005.1"/>
</dbReference>
<dbReference type="EMBL" id="JARXHW010000005">
    <property type="protein sequence ID" value="MDQ8206595.1"/>
    <property type="molecule type" value="Genomic_DNA"/>
</dbReference>
<evidence type="ECO:0000256" key="8">
    <source>
        <dbReference type="ARBA" id="ARBA00037998"/>
    </source>
</evidence>
<evidence type="ECO:0000256" key="6">
    <source>
        <dbReference type="ARBA" id="ARBA00022989"/>
    </source>
</evidence>
<evidence type="ECO:0000313" key="11">
    <source>
        <dbReference type="Proteomes" id="UP001225316"/>
    </source>
</evidence>
<feature type="transmembrane region" description="Helical" evidence="9">
    <location>
        <begin position="229"/>
        <end position="247"/>
    </location>
</feature>
<evidence type="ECO:0000256" key="3">
    <source>
        <dbReference type="ARBA" id="ARBA00022475"/>
    </source>
</evidence>
<dbReference type="Pfam" id="PF02653">
    <property type="entry name" value="BPD_transp_2"/>
    <property type="match status" value="1"/>
</dbReference>
<feature type="transmembrane region" description="Helical" evidence="9">
    <location>
        <begin position="449"/>
        <end position="472"/>
    </location>
</feature>
<dbReference type="Proteomes" id="UP001225316">
    <property type="component" value="Unassembled WGS sequence"/>
</dbReference>
<comment type="similarity">
    <text evidence="8">Belongs to the binding-protein-dependent transport system permease family. LivHM subfamily.</text>
</comment>
<evidence type="ECO:0000256" key="5">
    <source>
        <dbReference type="ARBA" id="ARBA00022970"/>
    </source>
</evidence>